<keyword evidence="1" id="KW-0732">Signal</keyword>
<reference evidence="2 3" key="1">
    <citation type="submission" date="2018-02" db="EMBL/GenBank/DDBJ databases">
        <title>Comparative genomes isolates from brazilian mangrove.</title>
        <authorList>
            <person name="Araujo J.E."/>
            <person name="Taketani R.G."/>
            <person name="Silva M.C.P."/>
            <person name="Loureco M.V."/>
            <person name="Andreote F.D."/>
        </authorList>
    </citation>
    <scope>NUCLEOTIDE SEQUENCE [LARGE SCALE GENOMIC DNA]</scope>
    <source>
        <strain evidence="2 3">HEX-2 MGV</strain>
    </source>
</reference>
<dbReference type="Proteomes" id="UP000240009">
    <property type="component" value="Unassembled WGS sequence"/>
</dbReference>
<feature type="chain" id="PRO_5015392730" description="Porin" evidence="1">
    <location>
        <begin position="25"/>
        <end position="316"/>
    </location>
</feature>
<dbReference type="InterPro" id="IPR046607">
    <property type="entry name" value="DUF6666"/>
</dbReference>
<comment type="caution">
    <text evidence="2">The sequence shown here is derived from an EMBL/GenBank/DDBJ whole genome shotgun (WGS) entry which is preliminary data.</text>
</comment>
<sequence>MFSTILSNLLTSLLFVALVPMVSAGQDLADAWPDDCLFVAGNCEVYQSSHCSSWYDGLEIFAGLDGSKQPQDFGVNAQFGGRIHANWGIPVWEDSGVGFQIGTAVSQTDHAVSVTEALEGSSSRTQSFITAGIFQRSPSGWNMGVVYDHLYQDDYDVVTLGQVRGILSYELGTNDELGFVGMLPVMGSDATWGMTSVNLRPLGQGRLFWRHWWESGVQTTFWLGGSEPHHQNNAALGSSPATGEVFVYGADFQAPLNNYLALYGEANFITPADTGTVDAYLGIAFYPGGGAYRWQRRQATALLPVAGNPSFSVDLR</sequence>
<evidence type="ECO:0008006" key="4">
    <source>
        <dbReference type="Google" id="ProtNLM"/>
    </source>
</evidence>
<accession>A0A2S8F2N9</accession>
<protein>
    <recommendedName>
        <fullName evidence="4">Porin</fullName>
    </recommendedName>
</protein>
<feature type="signal peptide" evidence="1">
    <location>
        <begin position="1"/>
        <end position="24"/>
    </location>
</feature>
<organism evidence="2 3">
    <name type="scientific">Blastopirellula marina</name>
    <dbReference type="NCBI Taxonomy" id="124"/>
    <lineage>
        <taxon>Bacteria</taxon>
        <taxon>Pseudomonadati</taxon>
        <taxon>Planctomycetota</taxon>
        <taxon>Planctomycetia</taxon>
        <taxon>Pirellulales</taxon>
        <taxon>Pirellulaceae</taxon>
        <taxon>Blastopirellula</taxon>
    </lineage>
</organism>
<name>A0A2S8F2N9_9BACT</name>
<proteinExistence type="predicted"/>
<gene>
    <name evidence="2" type="ORF">C5Y96_20225</name>
</gene>
<dbReference type="Pfam" id="PF20371">
    <property type="entry name" value="DUF6666"/>
    <property type="match status" value="1"/>
</dbReference>
<dbReference type="AlphaFoldDB" id="A0A2S8F2N9"/>
<evidence type="ECO:0000313" key="3">
    <source>
        <dbReference type="Proteomes" id="UP000240009"/>
    </source>
</evidence>
<evidence type="ECO:0000313" key="2">
    <source>
        <dbReference type="EMBL" id="PQO26367.1"/>
    </source>
</evidence>
<dbReference type="EMBL" id="PUIA01000068">
    <property type="protein sequence ID" value="PQO26367.1"/>
    <property type="molecule type" value="Genomic_DNA"/>
</dbReference>
<evidence type="ECO:0000256" key="1">
    <source>
        <dbReference type="SAM" id="SignalP"/>
    </source>
</evidence>